<reference evidence="1 2" key="1">
    <citation type="submission" date="2018-08" db="EMBL/GenBank/DDBJ databases">
        <title>The first complete genome of Treponema rectale (CHPAT), a commensal spirochete of the bovine rectum.</title>
        <authorList>
            <person name="Staton G.J."/>
            <person name="Clegg S.R."/>
            <person name="Carter S.D."/>
            <person name="Radford A.D."/>
            <person name="Darby A."/>
            <person name="Hall N."/>
            <person name="Birtles R.J."/>
            <person name="Evans N.J."/>
        </authorList>
    </citation>
    <scope>NUCLEOTIDE SEQUENCE [LARGE SCALE GENOMIC DNA]</scope>
    <source>
        <strain evidence="1 2">CHPA</strain>
    </source>
</reference>
<dbReference type="InterPro" id="IPR010181">
    <property type="entry name" value="CGCAxxGCC_motif"/>
</dbReference>
<dbReference type="AlphaFoldDB" id="A0A7M1XJB1"/>
<sequence length="134" mass="14469">MNIDEIASYAVELKTRRGFNCAQAVLLALKDETGLSQDELVKIGAGFCAGMGTMEATCGALIGANIVLGLKSNNNGTLRYSRMLVEEFKNASHALTCKDLKARGNDGRPICPCEDCVRNAVLCYFKVSEPFQAQ</sequence>
<evidence type="ECO:0000313" key="1">
    <source>
        <dbReference type="EMBL" id="QOS39250.1"/>
    </source>
</evidence>
<evidence type="ECO:0000313" key="2">
    <source>
        <dbReference type="Proteomes" id="UP000593591"/>
    </source>
</evidence>
<accession>A0A7M1XJB1</accession>
<dbReference type="EMBL" id="CP031517">
    <property type="protein sequence ID" value="QOS39250.1"/>
    <property type="molecule type" value="Genomic_DNA"/>
</dbReference>
<dbReference type="Proteomes" id="UP000593591">
    <property type="component" value="Chromosome"/>
</dbReference>
<protein>
    <submittedName>
        <fullName evidence="1">C_GCAxxG_C_C family protein</fullName>
    </submittedName>
</protein>
<organism evidence="1 2">
    <name type="scientific">Treponema rectale</name>
    <dbReference type="NCBI Taxonomy" id="744512"/>
    <lineage>
        <taxon>Bacteria</taxon>
        <taxon>Pseudomonadati</taxon>
        <taxon>Spirochaetota</taxon>
        <taxon>Spirochaetia</taxon>
        <taxon>Spirochaetales</taxon>
        <taxon>Treponemataceae</taxon>
        <taxon>Treponema</taxon>
    </lineage>
</organism>
<dbReference type="Pfam" id="PF09719">
    <property type="entry name" value="C_GCAxxG_C_C"/>
    <property type="match status" value="1"/>
</dbReference>
<dbReference type="KEGG" id="trc:DYE49_01790"/>
<name>A0A7M1XJB1_9SPIR</name>
<gene>
    <name evidence="1" type="ORF">DYE49_01790</name>
</gene>
<proteinExistence type="predicted"/>